<feature type="compositionally biased region" description="Basic residues" evidence="1">
    <location>
        <begin position="770"/>
        <end position="780"/>
    </location>
</feature>
<dbReference type="Gene3D" id="1.25.40.20">
    <property type="entry name" value="Ankyrin repeat-containing domain"/>
    <property type="match status" value="1"/>
</dbReference>
<dbReference type="EMBL" id="CAJNOM010000087">
    <property type="protein sequence ID" value="CAF1017741.1"/>
    <property type="molecule type" value="Genomic_DNA"/>
</dbReference>
<keyword evidence="4" id="KW-1185">Reference proteome</keyword>
<comment type="caution">
    <text evidence="2">The sequence shown here is derived from an EMBL/GenBank/DDBJ whole genome shotgun (WGS) entry which is preliminary data.</text>
</comment>
<evidence type="ECO:0000313" key="3">
    <source>
        <dbReference type="EMBL" id="CAF1017741.1"/>
    </source>
</evidence>
<feature type="region of interest" description="Disordered" evidence="1">
    <location>
        <begin position="631"/>
        <end position="655"/>
    </location>
</feature>
<feature type="compositionally biased region" description="Polar residues" evidence="1">
    <location>
        <begin position="639"/>
        <end position="655"/>
    </location>
</feature>
<dbReference type="OrthoDB" id="8856820at2759"/>
<dbReference type="SUPFAM" id="SSF48403">
    <property type="entry name" value="Ankyrin repeat"/>
    <property type="match status" value="1"/>
</dbReference>
<feature type="compositionally biased region" description="Basic and acidic residues" evidence="1">
    <location>
        <begin position="746"/>
        <end position="755"/>
    </location>
</feature>
<dbReference type="InterPro" id="IPR036770">
    <property type="entry name" value="Ankyrin_rpt-contain_sf"/>
</dbReference>
<dbReference type="AlphaFoldDB" id="A0A813UKF0"/>
<dbReference type="PANTHER" id="PTHR46885">
    <property type="entry name" value="PROTEIN ANKUB1"/>
    <property type="match status" value="1"/>
</dbReference>
<dbReference type="Proteomes" id="UP000663832">
    <property type="component" value="Unassembled WGS sequence"/>
</dbReference>
<protein>
    <submittedName>
        <fullName evidence="2">Uncharacterized protein</fullName>
    </submittedName>
</protein>
<name>A0A813UKF0_9BILA</name>
<reference evidence="2" key="1">
    <citation type="submission" date="2021-02" db="EMBL/GenBank/DDBJ databases">
        <authorList>
            <person name="Nowell W R."/>
        </authorList>
    </citation>
    <scope>NUCLEOTIDE SEQUENCE</scope>
</reference>
<evidence type="ECO:0000313" key="5">
    <source>
        <dbReference type="Proteomes" id="UP000663877"/>
    </source>
</evidence>
<proteinExistence type="predicted"/>
<sequence>MEKRSTNASAKSQSASEKKMRYYISHPPKKAITLIDVDKNVLVHNVIEFAKRKFGLKVHGSDTSKISIVLSYRGLDLKPKWCISDLSIPSGAIIQCVYREQKIPDLNIYCGYAKNTLKLFDTSITGETKIGTIRRIISNKLGLPLSTFCLETYTGTQRLYDDMKLNDYDIKMHEHIYLKVWHGFEKFIAACVKGFLEPCSPDDLTRHYQVQVALHIAAFYGHMALTSTVLRQGARSDRPVGEPPSRQWSSRTTINMFPEMLKCPIHIAIERGHVILVDLLVRNSVLCTQTRDPVTGFLPYRIALTYSSSAKSPEEKRCYNSIYFYLYNKQYNLKIPLNANGEFVTNLLTSAISTNAVYRPSSHHVNISLPFYCRIISWCERAREKTWKKYGGQNSTVIQTKRIYPEQGLLGYKVLIDGYNNTFEIPSEQLQLVRSDRGDRYITLTDEEREKLIHTKALMKQFTSDERRHFKQAIAAHIHQSTLSPIGSPANIRKNSAIVPHDTQITRPNKLTIDGDNSSITNVLPTANNIIQIQDKSKATTNIFRPTSRITVTNEKDKQTLPMITSLPSNASSALSNLTDDVESVINNTQEAFQKTMSSADAYLLSSARLSREMEQYYASRKRELLTQIEQSVHEQQHSPEGSISQSITPLSNSRPITRSSIVDVDACLPLPDQPVSIGSSSIKSHLDLEVYQSTIKAYERYSSASTRSTAINCLQEANHFKNKPWMKQVEISKEIVKHKVQRRIGRADETDKKSPLLPHRTSATPTASPRHKSHTAKAN</sequence>
<dbReference type="InterPro" id="IPR042788">
    <property type="entry name" value="ANKUB1"/>
</dbReference>
<evidence type="ECO:0000256" key="1">
    <source>
        <dbReference type="SAM" id="MobiDB-lite"/>
    </source>
</evidence>
<gene>
    <name evidence="2" type="ORF">BJG266_LOCUS6455</name>
    <name evidence="3" type="ORF">QVE165_LOCUS15822</name>
</gene>
<dbReference type="EMBL" id="CAJNOI010000018">
    <property type="protein sequence ID" value="CAF0824611.1"/>
    <property type="molecule type" value="Genomic_DNA"/>
</dbReference>
<dbReference type="PANTHER" id="PTHR46885:SF1">
    <property type="entry name" value="PROTEIN ANKUB1"/>
    <property type="match status" value="1"/>
</dbReference>
<accession>A0A813UKF0</accession>
<dbReference type="Proteomes" id="UP000663877">
    <property type="component" value="Unassembled WGS sequence"/>
</dbReference>
<evidence type="ECO:0000313" key="4">
    <source>
        <dbReference type="Proteomes" id="UP000663832"/>
    </source>
</evidence>
<feature type="region of interest" description="Disordered" evidence="1">
    <location>
        <begin position="742"/>
        <end position="780"/>
    </location>
</feature>
<organism evidence="2 5">
    <name type="scientific">Adineta steineri</name>
    <dbReference type="NCBI Taxonomy" id="433720"/>
    <lineage>
        <taxon>Eukaryota</taxon>
        <taxon>Metazoa</taxon>
        <taxon>Spiralia</taxon>
        <taxon>Gnathifera</taxon>
        <taxon>Rotifera</taxon>
        <taxon>Eurotatoria</taxon>
        <taxon>Bdelloidea</taxon>
        <taxon>Adinetida</taxon>
        <taxon>Adinetidae</taxon>
        <taxon>Adineta</taxon>
    </lineage>
</organism>
<evidence type="ECO:0000313" key="2">
    <source>
        <dbReference type="EMBL" id="CAF0824611.1"/>
    </source>
</evidence>